<feature type="transmembrane region" description="Helical" evidence="6">
    <location>
        <begin position="449"/>
        <end position="471"/>
    </location>
</feature>
<keyword evidence="2" id="KW-1003">Cell membrane</keyword>
<dbReference type="Pfam" id="PF03553">
    <property type="entry name" value="Na_H_antiporter"/>
    <property type="match status" value="1"/>
</dbReference>
<feature type="transmembrane region" description="Helical" evidence="6">
    <location>
        <begin position="256"/>
        <end position="282"/>
    </location>
</feature>
<feature type="transmembrane region" description="Helical" evidence="6">
    <location>
        <begin position="150"/>
        <end position="170"/>
    </location>
</feature>
<proteinExistence type="predicted"/>
<dbReference type="PANTHER" id="PTHR43478">
    <property type="entry name" value="NA+/H+ ANTIPORTER-RELATED"/>
    <property type="match status" value="1"/>
</dbReference>
<name>A0A521CDQ6_SACCC</name>
<comment type="subcellular location">
    <subcellularLocation>
        <location evidence="1">Cell membrane</location>
        <topology evidence="1">Multi-pass membrane protein</topology>
    </subcellularLocation>
</comment>
<dbReference type="AlphaFoldDB" id="A0A521CDQ6"/>
<feature type="transmembrane region" description="Helical" evidence="6">
    <location>
        <begin position="302"/>
        <end position="321"/>
    </location>
</feature>
<evidence type="ECO:0000259" key="7">
    <source>
        <dbReference type="Pfam" id="PF03553"/>
    </source>
</evidence>
<gene>
    <name evidence="8" type="ORF">SAMN06265379_10321</name>
</gene>
<dbReference type="Proteomes" id="UP000319040">
    <property type="component" value="Unassembled WGS sequence"/>
</dbReference>
<keyword evidence="4 6" id="KW-1133">Transmembrane helix</keyword>
<sequence>MYKIITLFLIFFTSGLANIGAQPYSVEVNMPEVLVSTVETEVSLDFVSLPDSLRQQVSVLAGGKLQHLSWKEHTATFVTRFEQQQELKVAVRDKVLYKKELNPIPLWFSVLPPLIAILMALLTKEVFSALFMGLFVGTTILWKYKGFSFFISLFKGLFSVVDTYALSALLDKDHLSIIIFSMLIGGMVALITLNGGMKGVVTILSKYAQSPRSGQFITWLMGLMIFFDDYANTLVVGNTMRPVTDKLKVSREKLAYIVDSTSAPIAAVAFITTWIGAELSYISDGIILLGLDKSAYQVFLNSLQYSFYPIFTLGFVLMLIVKKKDFGPMLKAERQARTEETDEEDRPRVHLPQIVKEIEVGGDVKGRWYNAFIPVMVVIWGTMAGLAYTGFDADIWHDTTLKTSTKLSIIVGNADSFKALLWSSLGGVLVALVLTTAQKILRLKEAIEGLVNGFKTMFSAVLILVLAWGIARITQDMHTAAFITELMRHIRLSPQWIPALTFVFSAMIAFSTGSSWGTMAIIYPLILPASWHISMEAGMDTARALPIFYNVVSSVLAGSVLGDHISPISDTTILSSLASRCNHMAHVRTQLPYALTVGGVALFAGTIPAAFGVSSWLLMIAGFVLLYLLIKNKGKKVDA</sequence>
<evidence type="ECO:0000256" key="4">
    <source>
        <dbReference type="ARBA" id="ARBA00022989"/>
    </source>
</evidence>
<feature type="transmembrane region" description="Helical" evidence="6">
    <location>
        <begin position="177"/>
        <end position="196"/>
    </location>
</feature>
<evidence type="ECO:0000256" key="5">
    <source>
        <dbReference type="ARBA" id="ARBA00023136"/>
    </source>
</evidence>
<dbReference type="InterPro" id="IPR018461">
    <property type="entry name" value="Na/H_Antiport_NhaC-like_C"/>
</dbReference>
<keyword evidence="5 6" id="KW-0472">Membrane</keyword>
<evidence type="ECO:0000256" key="3">
    <source>
        <dbReference type="ARBA" id="ARBA00022692"/>
    </source>
</evidence>
<feature type="domain" description="Na+/H+ antiporter NhaC-like C-terminal" evidence="7">
    <location>
        <begin position="272"/>
        <end position="599"/>
    </location>
</feature>
<feature type="transmembrane region" description="Helical" evidence="6">
    <location>
        <begin position="496"/>
        <end position="526"/>
    </location>
</feature>
<dbReference type="EMBL" id="FXTB01000003">
    <property type="protein sequence ID" value="SMO57558.1"/>
    <property type="molecule type" value="Genomic_DNA"/>
</dbReference>
<keyword evidence="3 6" id="KW-0812">Transmembrane</keyword>
<feature type="transmembrane region" description="Helical" evidence="6">
    <location>
        <begin position="104"/>
        <end position="122"/>
    </location>
</feature>
<feature type="transmembrane region" description="Helical" evidence="6">
    <location>
        <begin position="216"/>
        <end position="235"/>
    </location>
</feature>
<accession>A0A521CDQ6</accession>
<evidence type="ECO:0000256" key="1">
    <source>
        <dbReference type="ARBA" id="ARBA00004651"/>
    </source>
</evidence>
<evidence type="ECO:0000256" key="2">
    <source>
        <dbReference type="ARBA" id="ARBA00022475"/>
    </source>
</evidence>
<feature type="transmembrane region" description="Helical" evidence="6">
    <location>
        <begin position="613"/>
        <end position="630"/>
    </location>
</feature>
<evidence type="ECO:0000256" key="6">
    <source>
        <dbReference type="SAM" id="Phobius"/>
    </source>
</evidence>
<dbReference type="GO" id="GO:0005886">
    <property type="term" value="C:plasma membrane"/>
    <property type="evidence" value="ECO:0007669"/>
    <property type="project" value="UniProtKB-SubCell"/>
</dbReference>
<feature type="transmembrane region" description="Helical" evidence="6">
    <location>
        <begin position="371"/>
        <end position="391"/>
    </location>
</feature>
<dbReference type="PANTHER" id="PTHR43478:SF1">
    <property type="entry name" value="NA+_H+ ANTIPORTER NHAC-LIKE C-TERMINAL DOMAIN-CONTAINING PROTEIN"/>
    <property type="match status" value="1"/>
</dbReference>
<evidence type="ECO:0000313" key="9">
    <source>
        <dbReference type="Proteomes" id="UP000319040"/>
    </source>
</evidence>
<dbReference type="OrthoDB" id="9762978at2"/>
<protein>
    <submittedName>
        <fullName evidence="8">Transporter, NhaC family</fullName>
    </submittedName>
</protein>
<reference evidence="8 9" key="1">
    <citation type="submission" date="2017-05" db="EMBL/GenBank/DDBJ databases">
        <authorList>
            <person name="Varghese N."/>
            <person name="Submissions S."/>
        </authorList>
    </citation>
    <scope>NUCLEOTIDE SEQUENCE [LARGE SCALE GENOMIC DNA]</scope>
    <source>
        <strain evidence="8 9">DSM 27040</strain>
    </source>
</reference>
<evidence type="ECO:0000313" key="8">
    <source>
        <dbReference type="EMBL" id="SMO57558.1"/>
    </source>
</evidence>
<organism evidence="8 9">
    <name type="scientific">Saccharicrinis carchari</name>
    <dbReference type="NCBI Taxonomy" id="1168039"/>
    <lineage>
        <taxon>Bacteria</taxon>
        <taxon>Pseudomonadati</taxon>
        <taxon>Bacteroidota</taxon>
        <taxon>Bacteroidia</taxon>
        <taxon>Marinilabiliales</taxon>
        <taxon>Marinilabiliaceae</taxon>
        <taxon>Saccharicrinis</taxon>
    </lineage>
</organism>
<feature type="transmembrane region" description="Helical" evidence="6">
    <location>
        <begin position="419"/>
        <end position="437"/>
    </location>
</feature>
<keyword evidence="9" id="KW-1185">Reference proteome</keyword>